<dbReference type="Proteomes" id="UP001451571">
    <property type="component" value="Chromosome"/>
</dbReference>
<feature type="domain" description="Peptidase S8/S53" evidence="6">
    <location>
        <begin position="410"/>
        <end position="547"/>
    </location>
</feature>
<dbReference type="CDD" id="cd07478">
    <property type="entry name" value="Peptidases_S8_CspA-like"/>
    <property type="match status" value="1"/>
</dbReference>
<sequence>MVRAMEKILDENYYDLIIDNVMVPYYDIGNNITYLNDRHSLLHVLAGQIDPCDLGANAYHRFPSIYILTSQISLEKSGIIQVQSNPALALYGTGAIVGIIDTGIDYRHSAFKHNDGTTRILSIWDQTIQSGTPPEDMLYGSEYPRELINIALRSADPLSIVPTVDEDGHGTAIASIAAGKPDESQGFSGVAPEAELVVVKLKPAKYNLRQVSFVPDDILCYQESDMILAARYILSVAQRLNRPVVMCIALGSSDGSHDGQGAASSYFDYITRLSQVCIAISAGNEGNSNRHYYGNTTQTPYQSEFELRVGSQDRLFSMEIWPYAPSRLSIEIISPSGESTSLVYPRINTCERFNFVFNQGIIWVNNISFEEETGEQLILLRFENPISGIWRFQVFNLENEPFSFHSWLPAGNIISSETYFLQSNPDTTILSPGNAIHALTVTAYNQDNDSILIDSSRGYSRIGLPKPNLAAPGFNLTCALPDNRYGSLTGTGAATAHTTGIIALLFEWAVSRGNYTSITGVDINQLLIRGASRSPTTSYPNNIWGYGQVNINGVFERLAIF</sequence>
<protein>
    <submittedName>
        <fullName evidence="7">S8 family peptidase</fullName>
        <ecNumber evidence="7">3.4.-.-</ecNumber>
    </submittedName>
</protein>
<dbReference type="InterPro" id="IPR036852">
    <property type="entry name" value="Peptidase_S8/S53_dom_sf"/>
</dbReference>
<evidence type="ECO:0000313" key="7">
    <source>
        <dbReference type="EMBL" id="XAH73590.1"/>
    </source>
</evidence>
<dbReference type="InterPro" id="IPR050131">
    <property type="entry name" value="Peptidase_S8_subtilisin-like"/>
</dbReference>
<dbReference type="Pfam" id="PF00082">
    <property type="entry name" value="Peptidase_S8"/>
    <property type="match status" value="2"/>
</dbReference>
<evidence type="ECO:0000256" key="5">
    <source>
        <dbReference type="PROSITE-ProRule" id="PRU01240"/>
    </source>
</evidence>
<dbReference type="InterPro" id="IPR022398">
    <property type="entry name" value="Peptidase_S8_His-AS"/>
</dbReference>
<dbReference type="InterPro" id="IPR017310">
    <property type="entry name" value="Pept_S8A_subtilisin_clostridia"/>
</dbReference>
<reference evidence="7 8" key="1">
    <citation type="submission" date="2024-02" db="EMBL/GenBank/DDBJ databases">
        <title>Bacterial strain from lacustrine sediment.</title>
        <authorList>
            <person name="Petit C."/>
            <person name="Fadhlaoui K."/>
        </authorList>
    </citation>
    <scope>NUCLEOTIDE SEQUENCE [LARGE SCALE GENOMIC DNA]</scope>
    <source>
        <strain evidence="7 8">IPX-CK</strain>
    </source>
</reference>
<feature type="domain" description="Peptidase S8/S53" evidence="6">
    <location>
        <begin position="92"/>
        <end position="313"/>
    </location>
</feature>
<dbReference type="GO" id="GO:0016787">
    <property type="term" value="F:hydrolase activity"/>
    <property type="evidence" value="ECO:0007669"/>
    <property type="project" value="UniProtKB-KW"/>
</dbReference>
<evidence type="ECO:0000313" key="8">
    <source>
        <dbReference type="Proteomes" id="UP001451571"/>
    </source>
</evidence>
<dbReference type="PANTHER" id="PTHR43806">
    <property type="entry name" value="PEPTIDASE S8"/>
    <property type="match status" value="1"/>
</dbReference>
<proteinExistence type="inferred from homology"/>
<dbReference type="PROSITE" id="PS51892">
    <property type="entry name" value="SUBTILASE"/>
    <property type="match status" value="1"/>
</dbReference>
<dbReference type="EC" id="3.4.-.-" evidence="7"/>
<dbReference type="InterPro" id="IPR015500">
    <property type="entry name" value="Peptidase_S8_subtilisin-rel"/>
</dbReference>
<dbReference type="PROSITE" id="PS00137">
    <property type="entry name" value="SUBTILASE_HIS"/>
    <property type="match status" value="1"/>
</dbReference>
<dbReference type="InterPro" id="IPR023827">
    <property type="entry name" value="Peptidase_S8_Asp-AS"/>
</dbReference>
<dbReference type="PROSITE" id="PS00136">
    <property type="entry name" value="SUBTILASE_ASP"/>
    <property type="match status" value="1"/>
</dbReference>
<keyword evidence="3 7" id="KW-0378">Hydrolase</keyword>
<accession>A0ABZ3EVP7</accession>
<evidence type="ECO:0000256" key="3">
    <source>
        <dbReference type="ARBA" id="ARBA00022801"/>
    </source>
</evidence>
<gene>
    <name evidence="7" type="ORF">V6984_19125</name>
</gene>
<dbReference type="PRINTS" id="PR00723">
    <property type="entry name" value="SUBTILISIN"/>
</dbReference>
<dbReference type="Gene3D" id="3.40.50.200">
    <property type="entry name" value="Peptidase S8/S53 domain"/>
    <property type="match status" value="1"/>
</dbReference>
<evidence type="ECO:0000256" key="1">
    <source>
        <dbReference type="ARBA" id="ARBA00011073"/>
    </source>
</evidence>
<name>A0ABZ3EVP7_9FIRM</name>
<dbReference type="InterPro" id="IPR000209">
    <property type="entry name" value="Peptidase_S8/S53_dom"/>
</dbReference>
<dbReference type="InterPro" id="IPR034045">
    <property type="entry name" value="Pep_S8_CspA-like"/>
</dbReference>
<evidence type="ECO:0000259" key="6">
    <source>
        <dbReference type="Pfam" id="PF00082"/>
    </source>
</evidence>
<keyword evidence="8" id="KW-1185">Reference proteome</keyword>
<dbReference type="PIRSF" id="PIRSF037894">
    <property type="entry name" value="Subtilisin_rel_CspABC"/>
    <property type="match status" value="1"/>
</dbReference>
<comment type="caution">
    <text evidence="5">Lacks conserved residue(s) required for the propagation of feature annotation.</text>
</comment>
<organism evidence="7 8">
    <name type="scientific">Kineothrix sedimenti</name>
    <dbReference type="NCBI Taxonomy" id="3123317"/>
    <lineage>
        <taxon>Bacteria</taxon>
        <taxon>Bacillati</taxon>
        <taxon>Bacillota</taxon>
        <taxon>Clostridia</taxon>
        <taxon>Lachnospirales</taxon>
        <taxon>Lachnospiraceae</taxon>
        <taxon>Kineothrix</taxon>
    </lineage>
</organism>
<dbReference type="RefSeq" id="WP_342757194.1">
    <property type="nucleotide sequence ID" value="NZ_CP146256.1"/>
</dbReference>
<evidence type="ECO:0000256" key="2">
    <source>
        <dbReference type="ARBA" id="ARBA00022670"/>
    </source>
</evidence>
<dbReference type="PANTHER" id="PTHR43806:SF11">
    <property type="entry name" value="CEREVISIN-RELATED"/>
    <property type="match status" value="1"/>
</dbReference>
<comment type="similarity">
    <text evidence="1 5">Belongs to the peptidase S8 family.</text>
</comment>
<dbReference type="Gene3D" id="2.60.120.1290">
    <property type="match status" value="1"/>
</dbReference>
<dbReference type="EMBL" id="CP146256">
    <property type="protein sequence ID" value="XAH73590.1"/>
    <property type="molecule type" value="Genomic_DNA"/>
</dbReference>
<evidence type="ECO:0000256" key="4">
    <source>
        <dbReference type="ARBA" id="ARBA00022825"/>
    </source>
</evidence>
<dbReference type="SUPFAM" id="SSF52743">
    <property type="entry name" value="Subtilisin-like"/>
    <property type="match status" value="1"/>
</dbReference>
<keyword evidence="4" id="KW-0720">Serine protease</keyword>
<keyword evidence="2" id="KW-0645">Protease</keyword>